<evidence type="ECO:0000256" key="8">
    <source>
        <dbReference type="ARBA" id="ARBA00022737"/>
    </source>
</evidence>
<dbReference type="InterPro" id="IPR036052">
    <property type="entry name" value="TrpB-like_PALP_sf"/>
</dbReference>
<keyword evidence="6 13" id="KW-0028">Amino-acid biosynthesis</keyword>
<comment type="similarity">
    <text evidence="4 13">Belongs to the serine/threonine dehydratase family.</text>
</comment>
<feature type="domain" description="ACT-like" evidence="14">
    <location>
        <begin position="424"/>
        <end position="495"/>
    </location>
</feature>
<protein>
    <recommendedName>
        <fullName evidence="13">L-threonine dehydratase</fullName>
        <ecNumber evidence="13">4.3.1.19</ecNumber>
    </recommendedName>
    <alternativeName>
        <fullName evidence="13">Threonine deaminase</fullName>
    </alternativeName>
</protein>
<dbReference type="Pfam" id="PF00291">
    <property type="entry name" value="PALP"/>
    <property type="match status" value="1"/>
</dbReference>
<evidence type="ECO:0000256" key="10">
    <source>
        <dbReference type="ARBA" id="ARBA00023239"/>
    </source>
</evidence>
<dbReference type="CDD" id="cd04906">
    <property type="entry name" value="ACT_ThrD-I_1"/>
    <property type="match status" value="1"/>
</dbReference>
<evidence type="ECO:0000313" key="16">
    <source>
        <dbReference type="Proteomes" id="UP000295247"/>
    </source>
</evidence>
<dbReference type="Gene3D" id="3.40.1020.10">
    <property type="entry name" value="Biosynthetic Threonine Deaminase, Domain 3"/>
    <property type="match status" value="1"/>
</dbReference>
<dbReference type="GO" id="GO:0006567">
    <property type="term" value="P:L-threonine catabolic process"/>
    <property type="evidence" value="ECO:0007669"/>
    <property type="project" value="TreeGrafter"/>
</dbReference>
<evidence type="ECO:0000256" key="2">
    <source>
        <dbReference type="ARBA" id="ARBA00001933"/>
    </source>
</evidence>
<dbReference type="InterPro" id="IPR001926">
    <property type="entry name" value="TrpB-like_PALP"/>
</dbReference>
<dbReference type="InterPro" id="IPR001721">
    <property type="entry name" value="TD_ACT-like"/>
</dbReference>
<comment type="subunit">
    <text evidence="5 13">Homotetramer.</text>
</comment>
<dbReference type="PROSITE" id="PS51672">
    <property type="entry name" value="ACT_LIKE"/>
    <property type="match status" value="2"/>
</dbReference>
<keyword evidence="7 13" id="KW-0412">Isoleucine biosynthesis</keyword>
<comment type="function">
    <text evidence="12 13">Catalyzes the anaerobic formation of alpha-ketobutyrate and ammonia from threonine in a two-step reaction. The first step involved a dehydration of threonine and a production of enamine intermediates (aminocrotonate), which tautomerizes to its imine form (iminobutyrate). Both intermediates are unstable and short-lived. The second step is the nonenzymatic hydrolysis of the enamine/imine intermediates to form 2-ketobutyrate and free ammonia. In the low water environment of the cell, the second step is accelerated by RidA.</text>
</comment>
<keyword evidence="8" id="KW-0677">Repeat</keyword>
<evidence type="ECO:0000259" key="14">
    <source>
        <dbReference type="PROSITE" id="PS51672"/>
    </source>
</evidence>
<feature type="domain" description="ACT-like" evidence="14">
    <location>
        <begin position="329"/>
        <end position="401"/>
    </location>
</feature>
<dbReference type="Pfam" id="PF00585">
    <property type="entry name" value="Thr_dehydrat_C"/>
    <property type="match status" value="2"/>
</dbReference>
<dbReference type="NCBIfam" id="NF009130">
    <property type="entry name" value="PRK12483.1"/>
    <property type="match status" value="1"/>
</dbReference>
<evidence type="ECO:0000256" key="7">
    <source>
        <dbReference type="ARBA" id="ARBA00022624"/>
    </source>
</evidence>
<dbReference type="EC" id="4.3.1.19" evidence="13"/>
<dbReference type="FunFam" id="3.40.50.1100:FF:000007">
    <property type="entry name" value="L-threonine dehydratase catabolic TdcB"/>
    <property type="match status" value="1"/>
</dbReference>
<dbReference type="InterPro" id="IPR000634">
    <property type="entry name" value="Ser/Thr_deHydtase_PyrdxlP-BS"/>
</dbReference>
<dbReference type="GO" id="GO:0009097">
    <property type="term" value="P:isoleucine biosynthetic process"/>
    <property type="evidence" value="ECO:0007669"/>
    <property type="project" value="UniProtKB-UniRule"/>
</dbReference>
<dbReference type="CDD" id="cd04907">
    <property type="entry name" value="ACT_ThrD-I_2"/>
    <property type="match status" value="1"/>
</dbReference>
<keyword evidence="9 13" id="KW-0663">Pyridoxal phosphate</keyword>
<evidence type="ECO:0000256" key="5">
    <source>
        <dbReference type="ARBA" id="ARBA00011881"/>
    </source>
</evidence>
<dbReference type="GO" id="GO:0004794">
    <property type="term" value="F:threonine deaminase activity"/>
    <property type="evidence" value="ECO:0007669"/>
    <property type="project" value="UniProtKB-UniRule"/>
</dbReference>
<dbReference type="CDD" id="cd01562">
    <property type="entry name" value="Thr-dehyd"/>
    <property type="match status" value="1"/>
</dbReference>
<evidence type="ECO:0000256" key="3">
    <source>
        <dbReference type="ARBA" id="ARBA00004810"/>
    </source>
</evidence>
<dbReference type="InterPro" id="IPR005787">
    <property type="entry name" value="Thr_deHydtase_biosynth"/>
</dbReference>
<keyword evidence="10 13" id="KW-0456">Lyase</keyword>
<sequence>MPTHYIERILRARVYDVACETPLTKAPLLSARLDNAVYLKREDLQPVFSFKLRGAYNKLVGLDDEARARGVIAASAGNHAQGVALGAKRLGITATIVMPRTTPAIKVGAVRRLGAKAVLHGDSYDEAYAHAMALVEAQGLTFIHPFDDPEVIAGQGTIGMEILRQHPTPPDAIFVPVGGGGLIAGIAAYVKWLYPQVRIIGVEPEEAPTLYQALAAGAPVELERVGLFADGVAVRRIGEETFRIAREYVDEVVLVSTDELCAAVKDIFDDTRGIAEPAGALAVAGMKRYVATHDIRDQQLVAIESGANVNFDRLRHVAERAELGERREALLAVAIPERPGSFLAFCKLLGRRQITEFNYRYADARQAQVFVGVELSRGQSEREELTAKLAAKGLEVVDMSDNETAKLHIRFMVGGHAPGIADEVLVRFEFPERPGALLNFLTAIGKRWNISLFHYRNHGAAYGRVLLGAQVPAGERANFRASLDALGYSYWEETDNLAYRLFAGAGPLSTADADNADAR</sequence>
<reference evidence="15 16" key="1">
    <citation type="submission" date="2019-03" db="EMBL/GenBank/DDBJ databases">
        <title>Genomic Encyclopedia of Type Strains, Phase IV (KMG-IV): sequencing the most valuable type-strain genomes for metagenomic binning, comparative biology and taxonomic classification.</title>
        <authorList>
            <person name="Goeker M."/>
        </authorList>
    </citation>
    <scope>NUCLEOTIDE SEQUENCE [LARGE SCALE GENOMIC DNA]</scope>
    <source>
        <strain evidence="15 16">DSM 203</strain>
    </source>
</reference>
<name>A0A4R4ACW2_MARGR</name>
<dbReference type="InterPro" id="IPR038110">
    <property type="entry name" value="TD_ACT-like_sf"/>
</dbReference>
<dbReference type="SUPFAM" id="SSF55021">
    <property type="entry name" value="ACT-like"/>
    <property type="match status" value="2"/>
</dbReference>
<dbReference type="InterPro" id="IPR045865">
    <property type="entry name" value="ACT-like_dom_sf"/>
</dbReference>
<gene>
    <name evidence="13" type="primary">ilvA</name>
    <name evidence="15" type="ORF">EDC29_103115</name>
</gene>
<evidence type="ECO:0000256" key="13">
    <source>
        <dbReference type="RuleBase" id="RU362012"/>
    </source>
</evidence>
<comment type="caution">
    <text evidence="15">The sequence shown here is derived from an EMBL/GenBank/DDBJ whole genome shotgun (WGS) entry which is preliminary data.</text>
</comment>
<evidence type="ECO:0000256" key="11">
    <source>
        <dbReference type="ARBA" id="ARBA00023304"/>
    </source>
</evidence>
<dbReference type="PANTHER" id="PTHR48078:SF11">
    <property type="entry name" value="THREONINE DEHYDRATASE, MITOCHONDRIAL"/>
    <property type="match status" value="1"/>
</dbReference>
<comment type="pathway">
    <text evidence="3 13">Amino-acid biosynthesis; L-isoleucine biosynthesis; 2-oxobutanoate from L-threonine: step 1/1.</text>
</comment>
<comment type="catalytic activity">
    <reaction evidence="1 13">
        <text>L-threonine = 2-oxobutanoate + NH4(+)</text>
        <dbReference type="Rhea" id="RHEA:22108"/>
        <dbReference type="ChEBI" id="CHEBI:16763"/>
        <dbReference type="ChEBI" id="CHEBI:28938"/>
        <dbReference type="ChEBI" id="CHEBI:57926"/>
        <dbReference type="EC" id="4.3.1.19"/>
    </reaction>
</comment>
<evidence type="ECO:0000256" key="6">
    <source>
        <dbReference type="ARBA" id="ARBA00022605"/>
    </source>
</evidence>
<evidence type="ECO:0000256" key="1">
    <source>
        <dbReference type="ARBA" id="ARBA00001274"/>
    </source>
</evidence>
<dbReference type="NCBIfam" id="NF006674">
    <property type="entry name" value="PRK09224.1"/>
    <property type="match status" value="1"/>
</dbReference>
<dbReference type="FunFam" id="3.40.50.1100:FF:000005">
    <property type="entry name" value="Threonine dehydratase catabolic"/>
    <property type="match status" value="1"/>
</dbReference>
<evidence type="ECO:0000313" key="15">
    <source>
        <dbReference type="EMBL" id="TCW36922.1"/>
    </source>
</evidence>
<dbReference type="AlphaFoldDB" id="A0A4R4ACW2"/>
<dbReference type="EMBL" id="SMDC01000003">
    <property type="protein sequence ID" value="TCW36922.1"/>
    <property type="molecule type" value="Genomic_DNA"/>
</dbReference>
<dbReference type="Gene3D" id="3.40.50.1100">
    <property type="match status" value="2"/>
</dbReference>
<evidence type="ECO:0000256" key="9">
    <source>
        <dbReference type="ARBA" id="ARBA00022898"/>
    </source>
</evidence>
<proteinExistence type="inferred from homology"/>
<dbReference type="FunFam" id="3.40.1020.10:FF:000001">
    <property type="entry name" value="L-threonine dehydratase"/>
    <property type="match status" value="1"/>
</dbReference>
<dbReference type="NCBIfam" id="TIGR01124">
    <property type="entry name" value="ilvA_2Cterm"/>
    <property type="match status" value="1"/>
</dbReference>
<evidence type="ECO:0000256" key="4">
    <source>
        <dbReference type="ARBA" id="ARBA00010869"/>
    </source>
</evidence>
<accession>A0A4R4ACW2</accession>
<dbReference type="InterPro" id="IPR050147">
    <property type="entry name" value="Ser/Thr_Dehydratase"/>
</dbReference>
<dbReference type="PROSITE" id="PS00165">
    <property type="entry name" value="DEHYDRATASE_SER_THR"/>
    <property type="match status" value="1"/>
</dbReference>
<dbReference type="GO" id="GO:0003941">
    <property type="term" value="F:L-serine ammonia-lyase activity"/>
    <property type="evidence" value="ECO:0007669"/>
    <property type="project" value="TreeGrafter"/>
</dbReference>
<dbReference type="PANTHER" id="PTHR48078">
    <property type="entry name" value="THREONINE DEHYDRATASE, MITOCHONDRIAL-RELATED"/>
    <property type="match status" value="1"/>
</dbReference>
<dbReference type="SUPFAM" id="SSF53686">
    <property type="entry name" value="Tryptophan synthase beta subunit-like PLP-dependent enzymes"/>
    <property type="match status" value="1"/>
</dbReference>
<comment type="cofactor">
    <cofactor evidence="2 13">
        <name>pyridoxal 5'-phosphate</name>
        <dbReference type="ChEBI" id="CHEBI:597326"/>
    </cofactor>
</comment>
<organism evidence="15 16">
    <name type="scientific">Marichromatium gracile</name>
    <name type="common">Chromatium gracile</name>
    <dbReference type="NCBI Taxonomy" id="1048"/>
    <lineage>
        <taxon>Bacteria</taxon>
        <taxon>Pseudomonadati</taxon>
        <taxon>Pseudomonadota</taxon>
        <taxon>Gammaproteobacteria</taxon>
        <taxon>Chromatiales</taxon>
        <taxon>Chromatiaceae</taxon>
        <taxon>Marichromatium</taxon>
    </lineage>
</organism>
<dbReference type="GO" id="GO:0030170">
    <property type="term" value="F:pyridoxal phosphate binding"/>
    <property type="evidence" value="ECO:0007669"/>
    <property type="project" value="InterPro"/>
</dbReference>
<dbReference type="GO" id="GO:0006565">
    <property type="term" value="P:L-serine catabolic process"/>
    <property type="evidence" value="ECO:0007669"/>
    <property type="project" value="TreeGrafter"/>
</dbReference>
<dbReference type="UniPathway" id="UPA00047">
    <property type="reaction ID" value="UER00054"/>
</dbReference>
<dbReference type="Proteomes" id="UP000295247">
    <property type="component" value="Unassembled WGS sequence"/>
</dbReference>
<evidence type="ECO:0000256" key="12">
    <source>
        <dbReference type="ARBA" id="ARBA00025527"/>
    </source>
</evidence>
<keyword evidence="11 13" id="KW-0100">Branched-chain amino acid biosynthesis</keyword>